<keyword evidence="3" id="KW-0813">Transport</keyword>
<protein>
    <recommendedName>
        <fullName evidence="10">Major facilitator superfamily (MFS) profile domain-containing protein</fullName>
    </recommendedName>
</protein>
<evidence type="ECO:0000256" key="1">
    <source>
        <dbReference type="ARBA" id="ARBA00004141"/>
    </source>
</evidence>
<evidence type="ECO:0000256" key="4">
    <source>
        <dbReference type="ARBA" id="ARBA00022692"/>
    </source>
</evidence>
<proteinExistence type="inferred from homology"/>
<evidence type="ECO:0000256" key="2">
    <source>
        <dbReference type="ARBA" id="ARBA00007520"/>
    </source>
</evidence>
<dbReference type="OrthoDB" id="10021397at2759"/>
<keyword evidence="9" id="KW-1185">Reference proteome</keyword>
<dbReference type="AlphaFoldDB" id="A0A4S8RCK8"/>
<feature type="transmembrane region" description="Helical" evidence="7">
    <location>
        <begin position="117"/>
        <end position="140"/>
    </location>
</feature>
<dbReference type="Gene3D" id="1.20.1250.20">
    <property type="entry name" value="MFS general substrate transporter like domains"/>
    <property type="match status" value="1"/>
</dbReference>
<accession>A0A4S8RCK8</accession>
<feature type="transmembrane region" description="Helical" evidence="7">
    <location>
        <begin position="6"/>
        <end position="29"/>
    </location>
</feature>
<gene>
    <name evidence="8" type="ORF">BGAL_0002g00930</name>
</gene>
<name>A0A4S8RCK8_9HELO</name>
<dbReference type="GO" id="GO:0022857">
    <property type="term" value="F:transmembrane transporter activity"/>
    <property type="evidence" value="ECO:0007669"/>
    <property type="project" value="TreeGrafter"/>
</dbReference>
<comment type="similarity">
    <text evidence="2">Belongs to the major facilitator superfamily. TCR/Tet family.</text>
</comment>
<evidence type="ECO:0008006" key="10">
    <source>
        <dbReference type="Google" id="ProtNLM"/>
    </source>
</evidence>
<dbReference type="PANTHER" id="PTHR23501:SF12">
    <property type="entry name" value="MAJOR FACILITATOR SUPERFAMILY (MFS) PROFILE DOMAIN-CONTAINING PROTEIN-RELATED"/>
    <property type="match status" value="1"/>
</dbReference>
<organism evidence="8 9">
    <name type="scientific">Botrytis galanthina</name>
    <dbReference type="NCBI Taxonomy" id="278940"/>
    <lineage>
        <taxon>Eukaryota</taxon>
        <taxon>Fungi</taxon>
        <taxon>Dikarya</taxon>
        <taxon>Ascomycota</taxon>
        <taxon>Pezizomycotina</taxon>
        <taxon>Leotiomycetes</taxon>
        <taxon>Helotiales</taxon>
        <taxon>Sclerotiniaceae</taxon>
        <taxon>Botrytis</taxon>
    </lineage>
</organism>
<comment type="caution">
    <text evidence="8">The sequence shown here is derived from an EMBL/GenBank/DDBJ whole genome shotgun (WGS) entry which is preliminary data.</text>
</comment>
<dbReference type="EMBL" id="PQXL01000002">
    <property type="protein sequence ID" value="THV55937.1"/>
    <property type="molecule type" value="Genomic_DNA"/>
</dbReference>
<evidence type="ECO:0000256" key="5">
    <source>
        <dbReference type="ARBA" id="ARBA00022989"/>
    </source>
</evidence>
<evidence type="ECO:0000256" key="6">
    <source>
        <dbReference type="ARBA" id="ARBA00023136"/>
    </source>
</evidence>
<sequence length="167" mass="17906">MDALIVGRAICGLGGAIMYSGVMVLLSVITLKYERPIYFGLCGTTWGTGTILGPIQGVILGDGRVEFVAGTMNHIDTVTPGFLHKPYGWWYLRITPSEPPRDPTDSSIIGCFENIDLIVTLLVCGYSAAGIMAVSFGGIVYTWNSVRIIGLSVIAGVLLFLFAIQKT</sequence>
<dbReference type="PANTHER" id="PTHR23501">
    <property type="entry name" value="MAJOR FACILITATOR SUPERFAMILY"/>
    <property type="match status" value="1"/>
</dbReference>
<reference evidence="8 9" key="1">
    <citation type="submission" date="2017-12" db="EMBL/GenBank/DDBJ databases">
        <title>Comparative genomics of Botrytis spp.</title>
        <authorList>
            <person name="Valero-Jimenez C.A."/>
            <person name="Tapia P."/>
            <person name="Veloso J."/>
            <person name="Silva-Moreno E."/>
            <person name="Staats M."/>
            <person name="Valdes J.H."/>
            <person name="Van Kan J.A.L."/>
        </authorList>
    </citation>
    <scope>NUCLEOTIDE SEQUENCE [LARGE SCALE GENOMIC DNA]</scope>
    <source>
        <strain evidence="8 9">MUCL435</strain>
    </source>
</reference>
<keyword evidence="6 7" id="KW-0472">Membrane</keyword>
<comment type="subcellular location">
    <subcellularLocation>
        <location evidence="1">Membrane</location>
        <topology evidence="1">Multi-pass membrane protein</topology>
    </subcellularLocation>
</comment>
<keyword evidence="5 7" id="KW-1133">Transmembrane helix</keyword>
<dbReference type="GO" id="GO:0005886">
    <property type="term" value="C:plasma membrane"/>
    <property type="evidence" value="ECO:0007669"/>
    <property type="project" value="TreeGrafter"/>
</dbReference>
<dbReference type="Proteomes" id="UP000308671">
    <property type="component" value="Unassembled WGS sequence"/>
</dbReference>
<feature type="transmembrane region" description="Helical" evidence="7">
    <location>
        <begin position="146"/>
        <end position="164"/>
    </location>
</feature>
<evidence type="ECO:0000256" key="7">
    <source>
        <dbReference type="SAM" id="Phobius"/>
    </source>
</evidence>
<evidence type="ECO:0000256" key="3">
    <source>
        <dbReference type="ARBA" id="ARBA00022448"/>
    </source>
</evidence>
<dbReference type="SUPFAM" id="SSF103473">
    <property type="entry name" value="MFS general substrate transporter"/>
    <property type="match status" value="1"/>
</dbReference>
<evidence type="ECO:0000313" key="9">
    <source>
        <dbReference type="Proteomes" id="UP000308671"/>
    </source>
</evidence>
<evidence type="ECO:0000313" key="8">
    <source>
        <dbReference type="EMBL" id="THV55937.1"/>
    </source>
</evidence>
<dbReference type="InterPro" id="IPR036259">
    <property type="entry name" value="MFS_trans_sf"/>
</dbReference>
<keyword evidence="4 7" id="KW-0812">Transmembrane</keyword>